<dbReference type="KEGG" id="psym:J1N51_13710"/>
<gene>
    <name evidence="1" type="ORF">J1N51_13710</name>
</gene>
<keyword evidence="2" id="KW-1185">Reference proteome</keyword>
<protein>
    <submittedName>
        <fullName evidence="1">Uncharacterized protein</fullName>
    </submittedName>
</protein>
<reference evidence="1" key="1">
    <citation type="submission" date="2021-03" db="EMBL/GenBank/DDBJ databases">
        <title>Description of Psychrosphaera ytuae sp. nov. isolated from deep sea sediment of South China Sea.</title>
        <authorList>
            <person name="Zhang J."/>
            <person name="Xu X.-D."/>
        </authorList>
    </citation>
    <scope>NUCLEOTIDE SEQUENCE</scope>
    <source>
        <strain evidence="1">MTZ26</strain>
    </source>
</reference>
<evidence type="ECO:0000313" key="1">
    <source>
        <dbReference type="EMBL" id="QTH63752.1"/>
    </source>
</evidence>
<accession>A0A975DAV5</accession>
<dbReference type="EMBL" id="CP072110">
    <property type="protein sequence ID" value="QTH63752.1"/>
    <property type="molecule type" value="Genomic_DNA"/>
</dbReference>
<evidence type="ECO:0000313" key="2">
    <source>
        <dbReference type="Proteomes" id="UP000682739"/>
    </source>
</evidence>
<dbReference type="AlphaFoldDB" id="A0A975DAV5"/>
<name>A0A975DAV5_9GAMM</name>
<dbReference type="Proteomes" id="UP000682739">
    <property type="component" value="Chromosome"/>
</dbReference>
<organism evidence="1 2">
    <name type="scientific">Psychrosphaera ytuae</name>
    <dbReference type="NCBI Taxonomy" id="2820710"/>
    <lineage>
        <taxon>Bacteria</taxon>
        <taxon>Pseudomonadati</taxon>
        <taxon>Pseudomonadota</taxon>
        <taxon>Gammaproteobacteria</taxon>
        <taxon>Alteromonadales</taxon>
        <taxon>Pseudoalteromonadaceae</taxon>
        <taxon>Psychrosphaera</taxon>
    </lineage>
</organism>
<sequence>MNHSNDEYDAYELVSEANKSARQKRFETQKRIYELKEKHKLKREQRDYFDDDSYDEEYDVYF</sequence>
<dbReference type="RefSeq" id="WP_208831807.1">
    <property type="nucleotide sequence ID" value="NZ_CP072110.1"/>
</dbReference>
<proteinExistence type="predicted"/>